<keyword evidence="1" id="KW-0812">Transmembrane</keyword>
<name>A0A0F9UB63_9ZZZZ</name>
<accession>A0A0F9UB63</accession>
<keyword evidence="1" id="KW-0472">Membrane</keyword>
<feature type="transmembrane region" description="Helical" evidence="1">
    <location>
        <begin position="39"/>
        <end position="63"/>
    </location>
</feature>
<dbReference type="InterPro" id="IPR019629">
    <property type="entry name" value="Uncharacterised_HI1736/YgjV"/>
</dbReference>
<reference evidence="2" key="1">
    <citation type="journal article" date="2015" name="Nature">
        <title>Complex archaea that bridge the gap between prokaryotes and eukaryotes.</title>
        <authorList>
            <person name="Spang A."/>
            <person name="Saw J.H."/>
            <person name="Jorgensen S.L."/>
            <person name="Zaremba-Niedzwiedzka K."/>
            <person name="Martijn J."/>
            <person name="Lind A.E."/>
            <person name="van Eijk R."/>
            <person name="Schleper C."/>
            <person name="Guy L."/>
            <person name="Ettema T.J."/>
        </authorList>
    </citation>
    <scope>NUCLEOTIDE SEQUENCE</scope>
</reference>
<dbReference type="AlphaFoldDB" id="A0A0F9UB63"/>
<dbReference type="EMBL" id="LAZR01000110">
    <property type="protein sequence ID" value="KKN90420.1"/>
    <property type="molecule type" value="Genomic_DNA"/>
</dbReference>
<sequence length="184" mass="19358">MDMTADIIGYLGLIVTLVSFSLAKDENLQKINLVGCLLWAVHFGVMEEWSAFVMLLVASGMVGSSIAGDKALTNALWMFNILLIPVMSMMILGGGAGWYAILPVLGGFFINTGVAKCSGNGMTFTIMAGLIVWVVAAVMMGSLPAILANLLNLAALIIRECFRMRKASGPADSGALATGTSAQY</sequence>
<proteinExistence type="predicted"/>
<evidence type="ECO:0008006" key="3">
    <source>
        <dbReference type="Google" id="ProtNLM"/>
    </source>
</evidence>
<gene>
    <name evidence="2" type="ORF">LCGC14_0227890</name>
</gene>
<protein>
    <recommendedName>
        <fullName evidence="3">Inner membrane protein</fullName>
    </recommendedName>
</protein>
<dbReference type="Pfam" id="PF10688">
    <property type="entry name" value="Imp-YgjV"/>
    <property type="match status" value="1"/>
</dbReference>
<organism evidence="2">
    <name type="scientific">marine sediment metagenome</name>
    <dbReference type="NCBI Taxonomy" id="412755"/>
    <lineage>
        <taxon>unclassified sequences</taxon>
        <taxon>metagenomes</taxon>
        <taxon>ecological metagenomes</taxon>
    </lineage>
</organism>
<evidence type="ECO:0000256" key="1">
    <source>
        <dbReference type="SAM" id="Phobius"/>
    </source>
</evidence>
<keyword evidence="1" id="KW-1133">Transmembrane helix</keyword>
<feature type="transmembrane region" description="Helical" evidence="1">
    <location>
        <begin position="75"/>
        <end position="101"/>
    </location>
</feature>
<comment type="caution">
    <text evidence="2">The sequence shown here is derived from an EMBL/GenBank/DDBJ whole genome shotgun (WGS) entry which is preliminary data.</text>
</comment>
<feature type="transmembrane region" description="Helical" evidence="1">
    <location>
        <begin position="130"/>
        <end position="158"/>
    </location>
</feature>
<evidence type="ECO:0000313" key="2">
    <source>
        <dbReference type="EMBL" id="KKN90420.1"/>
    </source>
</evidence>